<dbReference type="Proteomes" id="UP000002549">
    <property type="component" value="Segment"/>
</dbReference>
<evidence type="ECO:0000313" key="2">
    <source>
        <dbReference type="Proteomes" id="UP000002549"/>
    </source>
</evidence>
<dbReference type="GeneID" id="2559602"/>
<name>Q6UYJ3_9CAUD</name>
<sequence>MTNVVDQLLAAADGTQKWSDAFKNVGQSVAQFAAQFLRQMASVIMQIMATRAAMALLGLFGGAASAAPAAVGTGLGTWGLGASVPAAIAHSGAVVGQPGGMSRSASASWFANAPRYHSGTVVGLKADEQAAILQKGEEVLAKDNPRNILNQTAKNAAQAAKQPMTIRNMLISDPNFVPDAMASAAGDTVITTYLRQNAVTARQALGIK</sequence>
<evidence type="ECO:0000313" key="1">
    <source>
        <dbReference type="EMBL" id="AAQ63348.1"/>
    </source>
</evidence>
<gene>
    <name evidence="1" type="ORF">Nazgul48</name>
</gene>
<dbReference type="KEGG" id="vg:2559602"/>
<reference evidence="1" key="1">
    <citation type="submission" date="2006-02" db="EMBL/GenBank/DDBJ databases">
        <title>Complete nucleotide sequence of BcepNazgul, a novel soil phage of Burkholderia cepacia genomovar VII.</title>
        <authorList>
            <person name="Summer E.J."/>
            <person name="Peek M.L."/>
            <person name="Haliburton J.R."/>
            <person name="Hall E."/>
            <person name="Heusinkveld K."/>
            <person name="Simser J."/>
            <person name="No E.G."/>
            <person name="Gonzalez C.F."/>
            <person name="Young R.F."/>
        </authorList>
    </citation>
    <scope>NUCLEOTIDE SEQUENCE [LARGE SCALE GENOMIC DNA]</scope>
</reference>
<dbReference type="EMBL" id="AY357582">
    <property type="protein sequence ID" value="AAQ63348.1"/>
    <property type="molecule type" value="Genomic_DNA"/>
</dbReference>
<organism evidence="1 2">
    <name type="scientific">Burkholderia phage BcepNazgul</name>
    <dbReference type="NCBI Taxonomy" id="242861"/>
    <lineage>
        <taxon>Viruses</taxon>
        <taxon>Duplodnaviria</taxon>
        <taxon>Heunggongvirae</taxon>
        <taxon>Uroviricota</taxon>
        <taxon>Caudoviricetes</taxon>
        <taxon>Casjensviridae</taxon>
        <taxon>Nazgulvirus</taxon>
        <taxon>Nazgulvirus bcepnazgul</taxon>
        <taxon>Burkholderia virus BcepNazgul</taxon>
    </lineage>
</organism>
<protein>
    <submittedName>
        <fullName evidence="1">Conserved tail assembly protein</fullName>
    </submittedName>
</protein>
<proteinExistence type="predicted"/>
<keyword evidence="2" id="KW-1185">Reference proteome</keyword>
<dbReference type="RefSeq" id="NP_918981.1">
    <property type="nucleotide sequence ID" value="NC_005091.2"/>
</dbReference>
<accession>Q6UYJ3</accession>